<evidence type="ECO:0000259" key="1">
    <source>
        <dbReference type="Pfam" id="PF12728"/>
    </source>
</evidence>
<protein>
    <recommendedName>
        <fullName evidence="1">Helix-turn-helix domain-containing protein</fullName>
    </recommendedName>
</protein>
<proteinExistence type="predicted"/>
<comment type="caution">
    <text evidence="2">The sequence shown here is derived from an EMBL/GenBank/DDBJ whole genome shotgun (WGS) entry which is preliminary data.</text>
</comment>
<dbReference type="GO" id="GO:0003677">
    <property type="term" value="F:DNA binding"/>
    <property type="evidence" value="ECO:0007669"/>
    <property type="project" value="InterPro"/>
</dbReference>
<dbReference type="EMBL" id="BSTJ01000009">
    <property type="protein sequence ID" value="GLY78472.1"/>
    <property type="molecule type" value="Genomic_DNA"/>
</dbReference>
<evidence type="ECO:0000313" key="2">
    <source>
        <dbReference type="EMBL" id="GLY78472.1"/>
    </source>
</evidence>
<name>A0A9W6VTF7_9ACTN</name>
<dbReference type="Pfam" id="PF12728">
    <property type="entry name" value="HTH_17"/>
    <property type="match status" value="1"/>
</dbReference>
<dbReference type="SUPFAM" id="SSF46955">
    <property type="entry name" value="Putative DNA-binding domain"/>
    <property type="match status" value="1"/>
</dbReference>
<dbReference type="InterPro" id="IPR041657">
    <property type="entry name" value="HTH_17"/>
</dbReference>
<sequence length="60" mass="6856">MSEPAVLTVDEAAERLRVSRWTVYNLIRSNQLRTVKIGRRRLITAAAITECLDRLMEVAV</sequence>
<gene>
    <name evidence="2" type="ORF">Airi01_067390</name>
</gene>
<accession>A0A9W6VTF7</accession>
<dbReference type="AlphaFoldDB" id="A0A9W6VTF7"/>
<evidence type="ECO:0000313" key="3">
    <source>
        <dbReference type="Proteomes" id="UP001165135"/>
    </source>
</evidence>
<dbReference type="Proteomes" id="UP001165135">
    <property type="component" value="Unassembled WGS sequence"/>
</dbReference>
<reference evidence="2" key="1">
    <citation type="submission" date="2023-03" db="EMBL/GenBank/DDBJ databases">
        <title>Actinoallomurus iriomotensis NBRC 103681.</title>
        <authorList>
            <person name="Ichikawa N."/>
            <person name="Sato H."/>
            <person name="Tonouchi N."/>
        </authorList>
    </citation>
    <scope>NUCLEOTIDE SEQUENCE</scope>
    <source>
        <strain evidence="2">NBRC 103681</strain>
    </source>
</reference>
<feature type="domain" description="Helix-turn-helix" evidence="1">
    <location>
        <begin position="6"/>
        <end position="52"/>
    </location>
</feature>
<organism evidence="2 3">
    <name type="scientific">Actinoallomurus iriomotensis</name>
    <dbReference type="NCBI Taxonomy" id="478107"/>
    <lineage>
        <taxon>Bacteria</taxon>
        <taxon>Bacillati</taxon>
        <taxon>Actinomycetota</taxon>
        <taxon>Actinomycetes</taxon>
        <taxon>Streptosporangiales</taxon>
        <taxon>Thermomonosporaceae</taxon>
        <taxon>Actinoallomurus</taxon>
    </lineage>
</organism>
<dbReference type="NCBIfam" id="TIGR01764">
    <property type="entry name" value="excise"/>
    <property type="match status" value="1"/>
</dbReference>
<dbReference type="RefSeq" id="WP_285629328.1">
    <property type="nucleotide sequence ID" value="NZ_BSTJ01000009.1"/>
</dbReference>
<dbReference type="InterPro" id="IPR010093">
    <property type="entry name" value="SinI_DNA-bd"/>
</dbReference>
<dbReference type="InterPro" id="IPR009061">
    <property type="entry name" value="DNA-bd_dom_put_sf"/>
</dbReference>